<accession>A0AAN5CTQ8</accession>
<organism evidence="2 3">
    <name type="scientific">Pristionchus mayeri</name>
    <dbReference type="NCBI Taxonomy" id="1317129"/>
    <lineage>
        <taxon>Eukaryota</taxon>
        <taxon>Metazoa</taxon>
        <taxon>Ecdysozoa</taxon>
        <taxon>Nematoda</taxon>
        <taxon>Chromadorea</taxon>
        <taxon>Rhabditida</taxon>
        <taxon>Rhabditina</taxon>
        <taxon>Diplogasteromorpha</taxon>
        <taxon>Diplogasteroidea</taxon>
        <taxon>Neodiplogasteridae</taxon>
        <taxon>Pristionchus</taxon>
    </lineage>
</organism>
<dbReference type="Proteomes" id="UP001328107">
    <property type="component" value="Unassembled WGS sequence"/>
</dbReference>
<feature type="non-terminal residue" evidence="2">
    <location>
        <position position="1"/>
    </location>
</feature>
<gene>
    <name evidence="2" type="ORF">PMAYCL1PPCAC_20868</name>
</gene>
<dbReference type="EMBL" id="BTRK01000004">
    <property type="protein sequence ID" value="GMR50673.1"/>
    <property type="molecule type" value="Genomic_DNA"/>
</dbReference>
<dbReference type="AlphaFoldDB" id="A0AAN5CTQ8"/>
<comment type="caution">
    <text evidence="2">The sequence shown here is derived from an EMBL/GenBank/DDBJ whole genome shotgun (WGS) entry which is preliminary data.</text>
</comment>
<name>A0AAN5CTQ8_9BILA</name>
<evidence type="ECO:0000313" key="2">
    <source>
        <dbReference type="EMBL" id="GMR50673.1"/>
    </source>
</evidence>
<feature type="region of interest" description="Disordered" evidence="1">
    <location>
        <begin position="18"/>
        <end position="47"/>
    </location>
</feature>
<evidence type="ECO:0000313" key="3">
    <source>
        <dbReference type="Proteomes" id="UP001328107"/>
    </source>
</evidence>
<evidence type="ECO:0000256" key="1">
    <source>
        <dbReference type="SAM" id="MobiDB-lite"/>
    </source>
</evidence>
<proteinExistence type="predicted"/>
<keyword evidence="3" id="KW-1185">Reference proteome</keyword>
<sequence length="62" mass="6799">IWFDPNANYAVEIGPNEIIEDGGPPTPIGVSSGLRTGMNGREAEGHTWPSRRLKRLRLTSPI</sequence>
<reference evidence="3" key="1">
    <citation type="submission" date="2022-10" db="EMBL/GenBank/DDBJ databases">
        <title>Genome assembly of Pristionchus species.</title>
        <authorList>
            <person name="Yoshida K."/>
            <person name="Sommer R.J."/>
        </authorList>
    </citation>
    <scope>NUCLEOTIDE SEQUENCE [LARGE SCALE GENOMIC DNA]</scope>
    <source>
        <strain evidence="3">RS5460</strain>
    </source>
</reference>
<protein>
    <submittedName>
        <fullName evidence="2">Uncharacterized protein</fullName>
    </submittedName>
</protein>